<protein>
    <recommendedName>
        <fullName evidence="3">Nucleotidyltransferase family protein</fullName>
    </recommendedName>
</protein>
<gene>
    <name evidence="1" type="ORF">DRW07_03685</name>
</gene>
<dbReference type="OrthoDB" id="6387158at2"/>
<dbReference type="Pfam" id="PF14907">
    <property type="entry name" value="NTP_transf_5"/>
    <property type="match status" value="1"/>
</dbReference>
<dbReference type="InterPro" id="IPR043519">
    <property type="entry name" value="NT_sf"/>
</dbReference>
<evidence type="ECO:0000313" key="2">
    <source>
        <dbReference type="Proteomes" id="UP000275281"/>
    </source>
</evidence>
<dbReference type="RefSeq" id="WP_124026518.1">
    <property type="nucleotide sequence ID" value="NZ_JBHRSN010000005.1"/>
</dbReference>
<comment type="caution">
    <text evidence="1">The sequence shown here is derived from an EMBL/GenBank/DDBJ whole genome shotgun (WGS) entry which is preliminary data.</text>
</comment>
<evidence type="ECO:0000313" key="1">
    <source>
        <dbReference type="EMBL" id="RPJ68517.1"/>
    </source>
</evidence>
<evidence type="ECO:0008006" key="3">
    <source>
        <dbReference type="Google" id="ProtNLM"/>
    </source>
</evidence>
<dbReference type="InterPro" id="IPR039498">
    <property type="entry name" value="NTP_transf_5"/>
</dbReference>
<sequence>MRGKLEEIELLRGLFLACHKEDFLAVDATIESRGIPFLKSVCIAHGISGYLVDVVTQSSQTLPANVAALVTELSEYCTQLKIQNGFQEQYIRSVLEELEKKDVDFVLLKGRALQRYLYKKQEFRPASDVDILIKPCAKAKAIEVFTNQGFYNPRRWEPKYIVNQFSQRKVIAPGVKVDFDIHLKISNNPIIDELLPAEEAFCNTLQSRLTPKYALFHAILHMIGHRHQSDCIKAVWLLDIVLLIDLLTEHDWKSFTEITKQKNCLHLVYAAFEEVNSLFPNKRASQYLKEMRASDSVPNKEIMFLLSSPSQAKMFAFYFSKIRGIKHKLNYFLESFVPNPNEVYNKYGRKPAWSLPYWYIKRISGGLFKTLLKSKSHEQN</sequence>
<organism evidence="1 2">
    <name type="scientific">Alteromonas sediminis</name>
    <dbReference type="NCBI Taxonomy" id="2259342"/>
    <lineage>
        <taxon>Bacteria</taxon>
        <taxon>Pseudomonadati</taxon>
        <taxon>Pseudomonadota</taxon>
        <taxon>Gammaproteobacteria</taxon>
        <taxon>Alteromonadales</taxon>
        <taxon>Alteromonadaceae</taxon>
        <taxon>Alteromonas/Salinimonas group</taxon>
        <taxon>Alteromonas</taxon>
    </lineage>
</organism>
<reference evidence="1 2" key="1">
    <citation type="submission" date="2018-11" db="EMBL/GenBank/DDBJ databases">
        <authorList>
            <person name="Ye M.-Q."/>
            <person name="Du Z.-J."/>
        </authorList>
    </citation>
    <scope>NUCLEOTIDE SEQUENCE [LARGE SCALE GENOMIC DNA]</scope>
    <source>
        <strain evidence="1 2">U0105</strain>
    </source>
</reference>
<dbReference type="Proteomes" id="UP000275281">
    <property type="component" value="Unassembled WGS sequence"/>
</dbReference>
<keyword evidence="2" id="KW-1185">Reference proteome</keyword>
<dbReference type="EMBL" id="RPOK01000001">
    <property type="protein sequence ID" value="RPJ68517.1"/>
    <property type="molecule type" value="Genomic_DNA"/>
</dbReference>
<dbReference type="SUPFAM" id="SSF81301">
    <property type="entry name" value="Nucleotidyltransferase"/>
    <property type="match status" value="1"/>
</dbReference>
<accession>A0A3N5Y3C3</accession>
<dbReference type="Gene3D" id="3.30.460.40">
    <property type="match status" value="1"/>
</dbReference>
<proteinExistence type="predicted"/>
<name>A0A3N5Y3C3_9ALTE</name>
<dbReference type="AlphaFoldDB" id="A0A3N5Y3C3"/>